<evidence type="ECO:0000313" key="3">
    <source>
        <dbReference type="Proteomes" id="UP000029067"/>
    </source>
</evidence>
<organism evidence="2 3">
    <name type="scientific">Bifidobacterium cuniculi</name>
    <dbReference type="NCBI Taxonomy" id="1688"/>
    <lineage>
        <taxon>Bacteria</taxon>
        <taxon>Bacillati</taxon>
        <taxon>Actinomycetota</taxon>
        <taxon>Actinomycetes</taxon>
        <taxon>Bifidobacteriales</taxon>
        <taxon>Bifidobacteriaceae</taxon>
        <taxon>Bifidobacterium</taxon>
    </lineage>
</organism>
<keyword evidence="3" id="KW-1185">Reference proteome</keyword>
<dbReference type="Proteomes" id="UP000029067">
    <property type="component" value="Unassembled WGS sequence"/>
</dbReference>
<evidence type="ECO:0000256" key="1">
    <source>
        <dbReference type="SAM" id="Phobius"/>
    </source>
</evidence>
<dbReference type="eggNOG" id="ENOG5032ANQ">
    <property type="taxonomic scope" value="Bacteria"/>
</dbReference>
<accession>A0A087B2L7</accession>
<feature type="transmembrane region" description="Helical" evidence="1">
    <location>
        <begin position="37"/>
        <end position="57"/>
    </location>
</feature>
<protein>
    <submittedName>
        <fullName evidence="2">Uncharacterized protein</fullName>
    </submittedName>
</protein>
<feature type="transmembrane region" description="Helical" evidence="1">
    <location>
        <begin position="69"/>
        <end position="87"/>
    </location>
</feature>
<keyword evidence="1" id="KW-1133">Transmembrane helix</keyword>
<evidence type="ECO:0000313" key="2">
    <source>
        <dbReference type="EMBL" id="KFI65267.1"/>
    </source>
</evidence>
<dbReference type="RefSeq" id="WP_238552308.1">
    <property type="nucleotide sequence ID" value="NZ_JGYV01000002.1"/>
</dbReference>
<name>A0A087B2L7_9BIFI</name>
<feature type="transmembrane region" description="Helical" evidence="1">
    <location>
        <begin position="107"/>
        <end position="129"/>
    </location>
</feature>
<proteinExistence type="predicted"/>
<dbReference type="EMBL" id="JGYV01000002">
    <property type="protein sequence ID" value="KFI65267.1"/>
    <property type="molecule type" value="Genomic_DNA"/>
</dbReference>
<comment type="caution">
    <text evidence="2">The sequence shown here is derived from an EMBL/GenBank/DDBJ whole genome shotgun (WGS) entry which is preliminary data.</text>
</comment>
<reference evidence="2 3" key="1">
    <citation type="submission" date="2014-03" db="EMBL/GenBank/DDBJ databases">
        <title>Genomics of Bifidobacteria.</title>
        <authorList>
            <person name="Ventura M."/>
            <person name="Milani C."/>
            <person name="Lugli G.A."/>
        </authorList>
    </citation>
    <scope>NUCLEOTIDE SEQUENCE [LARGE SCALE GENOMIC DNA]</scope>
    <source>
        <strain evidence="2 3">LMG 10738</strain>
    </source>
</reference>
<keyword evidence="1" id="KW-0472">Membrane</keyword>
<dbReference type="AlphaFoldDB" id="A0A087B2L7"/>
<sequence>MRRFYRRHRTLVTALAVGLIALVAVGRVPLMPDADSMFTPFSGASTLLASPLAGGALMLRQRSRRAMRWYVFAMLLGTTGPMLIGYFNNIVGTDMAVRPSFLGDVTATLSSFAPTLLFVGGALLGYWFARRRRHRRW</sequence>
<gene>
    <name evidence="2" type="ORF">BCUN_1033</name>
</gene>
<keyword evidence="1" id="KW-0812">Transmembrane</keyword>